<keyword evidence="2" id="KW-1185">Reference proteome</keyword>
<accession>A0AAV8RH10</accession>
<organism evidence="1 2">
    <name type="scientific">Ensete ventricosum</name>
    <name type="common">Abyssinian banana</name>
    <name type="synonym">Musa ensete</name>
    <dbReference type="NCBI Taxonomy" id="4639"/>
    <lineage>
        <taxon>Eukaryota</taxon>
        <taxon>Viridiplantae</taxon>
        <taxon>Streptophyta</taxon>
        <taxon>Embryophyta</taxon>
        <taxon>Tracheophyta</taxon>
        <taxon>Spermatophyta</taxon>
        <taxon>Magnoliopsida</taxon>
        <taxon>Liliopsida</taxon>
        <taxon>Zingiberales</taxon>
        <taxon>Musaceae</taxon>
        <taxon>Ensete</taxon>
    </lineage>
</organism>
<dbReference type="EMBL" id="JAQQAF010000003">
    <property type="protein sequence ID" value="KAJ8500512.1"/>
    <property type="molecule type" value="Genomic_DNA"/>
</dbReference>
<dbReference type="Proteomes" id="UP001222027">
    <property type="component" value="Unassembled WGS sequence"/>
</dbReference>
<dbReference type="AlphaFoldDB" id="A0AAV8RH10"/>
<evidence type="ECO:0000313" key="1">
    <source>
        <dbReference type="EMBL" id="KAJ8500512.1"/>
    </source>
</evidence>
<name>A0AAV8RH10_ENSVE</name>
<proteinExistence type="predicted"/>
<protein>
    <submittedName>
        <fullName evidence="1">Uncharacterized protein</fullName>
    </submittedName>
</protein>
<reference evidence="1 2" key="1">
    <citation type="submission" date="2022-12" db="EMBL/GenBank/DDBJ databases">
        <title>Chromosome-scale assembly of the Ensete ventricosum genome.</title>
        <authorList>
            <person name="Dussert Y."/>
            <person name="Stocks J."/>
            <person name="Wendawek A."/>
            <person name="Woldeyes F."/>
            <person name="Nichols R.A."/>
            <person name="Borrell J.S."/>
        </authorList>
    </citation>
    <scope>NUCLEOTIDE SEQUENCE [LARGE SCALE GENOMIC DNA]</scope>
    <source>
        <strain evidence="2">cv. Maze</strain>
        <tissue evidence="1">Seeds</tissue>
    </source>
</reference>
<evidence type="ECO:0000313" key="2">
    <source>
        <dbReference type="Proteomes" id="UP001222027"/>
    </source>
</evidence>
<comment type="caution">
    <text evidence="1">The sequence shown here is derived from an EMBL/GenBank/DDBJ whole genome shotgun (WGS) entry which is preliminary data.</text>
</comment>
<gene>
    <name evidence="1" type="ORF">OPV22_011064</name>
</gene>
<sequence>MGKRQSLCLCDAWGQTRAPRSDHVDLSFLASPPPHSSIPSHPIPSHPMLLLLPSLLLWRSCGGRGRCEGTSQSQLCSSDALRGELSPLEPIIIQAKGWHEM</sequence>